<dbReference type="InterPro" id="IPR006597">
    <property type="entry name" value="Sel1-like"/>
</dbReference>
<evidence type="ECO:0000313" key="4">
    <source>
        <dbReference type="EMBL" id="KAK8836061.1"/>
    </source>
</evidence>
<dbReference type="InterPro" id="IPR011009">
    <property type="entry name" value="Kinase-like_dom_sf"/>
</dbReference>
<gene>
    <name evidence="4" type="ORF">M9Y10_040016</name>
</gene>
<sequence>MKKNNGSFIDLSEFDNITQVYDAKYSIIYHAQKKYSPFQKYLFKKFKLKKINSTNQKKILDTFYRLNFLKDQYLQCYNRISFTFPSDKEKENPQSEFFLTLSTKFISQTTLEELLNSPDFSQKWTIQDMMRCLFGVAHGMYYLHKRLICHGNLCPSNIVVDVAKQCYVCDFGLYPIKKLFIDQEDMANKIYRDPSLGYPPLLLNDVYSYGVLICQLCLPFLDPNNNANFHDFITNFDQSKLSNFPPFISQLIIDCLNPKVELRPFFKSILEKFETGSLIIDSYIIKDVYSVFVKTNYVETLANLNDPFALNKLGGMYEKGKFFTKNAKKALIYYEKAALLNNSEAQSNYGVLLQERSGKKNKKKGAEYLKLSALKGNIHGMANYGIALQNGDGVKVNIKKALEYLKKSADLGYAYAQVNYGYSLIENNPIPENINEGLSYIKMAIDQDYPEAYYSYGVLLQLGNYIRQNSELAMDNFKIAADLGHGYAMLEYADGCLSGVGVQKNSEIALKYYKMAFKNGISEAKEKMDMMIQQETEEEEISSKELSNNDQTETQNSEIPIFPTLEIDENINLKINENTQSENNENYQSENNENAQSENNENTQSENNENAQSENNENTQSENNENTQSENNENTQSENNENYQSENNENTQSENNENTQSENNENYQSENNENTQSENNENTQSENNENYQSENNENAPAKNNDFELSENIDNNLLKSNVKKPFQIALNDTIDEKSPIIGFAENEKPNSQLYSTNQQDENIIIISSSYSDFSSSDSTDDIIIIDSKPNSQTSGSSMPSSQSHNQSTPLQTIHSDHQPTTIQSNQLHNSQTLSNPTLPNDQPLKITSNQFQKSISMQSVAPDNQSISMQSNQLHNSQTSSYPTLPNDQPLKISSNQSQNSQTLLQSISPDNQSISMQSNQSENQSTPSPNTKLNNLLSLLENDDNYSDKEDEVVMQEMKSTRKEPKKVELSEYFYMKNLGYQSKENYLNRIQHIIDNLPVKDNQNRRLTFQDYYNIIPKGKYINDDLIEIYNKFMGTSISRRTFGLFKGVRQNFIKKIKKNYNFVIYEKL</sequence>
<accession>A0ABR2GQX6</accession>
<dbReference type="SMART" id="SM00671">
    <property type="entry name" value="SEL1"/>
    <property type="match status" value="6"/>
</dbReference>
<evidence type="ECO:0000313" key="5">
    <source>
        <dbReference type="Proteomes" id="UP001470230"/>
    </source>
</evidence>
<feature type="region of interest" description="Disordered" evidence="2">
    <location>
        <begin position="530"/>
        <end position="564"/>
    </location>
</feature>
<comment type="similarity">
    <text evidence="1">Belongs to the sel-1 family.</text>
</comment>
<dbReference type="InterPro" id="IPR000719">
    <property type="entry name" value="Prot_kinase_dom"/>
</dbReference>
<feature type="region of interest" description="Disordered" evidence="2">
    <location>
        <begin position="785"/>
        <end position="843"/>
    </location>
</feature>
<protein>
    <submittedName>
        <fullName evidence="4">Copper transport protein ctr1</fullName>
    </submittedName>
</protein>
<feature type="compositionally biased region" description="Polar residues" evidence="2">
    <location>
        <begin position="867"/>
        <end position="886"/>
    </location>
</feature>
<feature type="region of interest" description="Disordered" evidence="2">
    <location>
        <begin position="867"/>
        <end position="934"/>
    </location>
</feature>
<feature type="compositionally biased region" description="Polar residues" evidence="2">
    <location>
        <begin position="807"/>
        <end position="843"/>
    </location>
</feature>
<dbReference type="Gene3D" id="1.10.510.10">
    <property type="entry name" value="Transferase(Phosphotransferase) domain 1"/>
    <property type="match status" value="1"/>
</dbReference>
<comment type="caution">
    <text evidence="4">The sequence shown here is derived from an EMBL/GenBank/DDBJ whole genome shotgun (WGS) entry which is preliminary data.</text>
</comment>
<feature type="compositionally biased region" description="Low complexity" evidence="2">
    <location>
        <begin position="582"/>
        <end position="698"/>
    </location>
</feature>
<dbReference type="EMBL" id="JAPFFF010000069">
    <property type="protein sequence ID" value="KAK8836061.1"/>
    <property type="molecule type" value="Genomic_DNA"/>
</dbReference>
<reference evidence="4 5" key="1">
    <citation type="submission" date="2024-04" db="EMBL/GenBank/DDBJ databases">
        <title>Tritrichomonas musculus Genome.</title>
        <authorList>
            <person name="Alves-Ferreira E."/>
            <person name="Grigg M."/>
            <person name="Lorenzi H."/>
            <person name="Galac M."/>
        </authorList>
    </citation>
    <scope>NUCLEOTIDE SEQUENCE [LARGE SCALE GENOMIC DNA]</scope>
    <source>
        <strain evidence="4 5">EAF2021</strain>
    </source>
</reference>
<feature type="compositionally biased region" description="Polar residues" evidence="2">
    <location>
        <begin position="909"/>
        <end position="925"/>
    </location>
</feature>
<dbReference type="Gene3D" id="1.25.40.10">
    <property type="entry name" value="Tetratricopeptide repeat domain"/>
    <property type="match status" value="2"/>
</dbReference>
<dbReference type="Proteomes" id="UP001470230">
    <property type="component" value="Unassembled WGS sequence"/>
</dbReference>
<dbReference type="InterPro" id="IPR001245">
    <property type="entry name" value="Ser-Thr/Tyr_kinase_cat_dom"/>
</dbReference>
<organism evidence="4 5">
    <name type="scientific">Tritrichomonas musculus</name>
    <dbReference type="NCBI Taxonomy" id="1915356"/>
    <lineage>
        <taxon>Eukaryota</taxon>
        <taxon>Metamonada</taxon>
        <taxon>Parabasalia</taxon>
        <taxon>Tritrichomonadida</taxon>
        <taxon>Tritrichomonadidae</taxon>
        <taxon>Tritrichomonas</taxon>
    </lineage>
</organism>
<name>A0ABR2GQX6_9EUKA</name>
<dbReference type="SUPFAM" id="SSF81901">
    <property type="entry name" value="HCP-like"/>
    <property type="match status" value="1"/>
</dbReference>
<feature type="compositionally biased region" description="Low complexity" evidence="2">
    <location>
        <begin position="785"/>
        <end position="806"/>
    </location>
</feature>
<dbReference type="Pfam" id="PF07714">
    <property type="entry name" value="PK_Tyr_Ser-Thr"/>
    <property type="match status" value="1"/>
</dbReference>
<dbReference type="PANTHER" id="PTHR11102">
    <property type="entry name" value="SEL-1-LIKE PROTEIN"/>
    <property type="match status" value="1"/>
</dbReference>
<dbReference type="SUPFAM" id="SSF56112">
    <property type="entry name" value="Protein kinase-like (PK-like)"/>
    <property type="match status" value="1"/>
</dbReference>
<evidence type="ECO:0000256" key="2">
    <source>
        <dbReference type="SAM" id="MobiDB-lite"/>
    </source>
</evidence>
<dbReference type="InterPro" id="IPR011990">
    <property type="entry name" value="TPR-like_helical_dom_sf"/>
</dbReference>
<dbReference type="PANTHER" id="PTHR11102:SF160">
    <property type="entry name" value="ERAD-ASSOCIATED E3 UBIQUITIN-PROTEIN LIGASE COMPONENT HRD3"/>
    <property type="match status" value="1"/>
</dbReference>
<dbReference type="InterPro" id="IPR050767">
    <property type="entry name" value="Sel1_AlgK"/>
</dbReference>
<feature type="compositionally biased region" description="Polar residues" evidence="2">
    <location>
        <begin position="548"/>
        <end position="558"/>
    </location>
</feature>
<dbReference type="SMART" id="SM00220">
    <property type="entry name" value="S_TKc"/>
    <property type="match status" value="1"/>
</dbReference>
<feature type="compositionally biased region" description="Low complexity" evidence="2">
    <location>
        <begin position="892"/>
        <end position="908"/>
    </location>
</feature>
<evidence type="ECO:0000256" key="1">
    <source>
        <dbReference type="ARBA" id="ARBA00038101"/>
    </source>
</evidence>
<dbReference type="PROSITE" id="PS50011">
    <property type="entry name" value="PROTEIN_KINASE_DOM"/>
    <property type="match status" value="1"/>
</dbReference>
<evidence type="ECO:0000259" key="3">
    <source>
        <dbReference type="PROSITE" id="PS50011"/>
    </source>
</evidence>
<feature type="region of interest" description="Disordered" evidence="2">
    <location>
        <begin position="582"/>
        <end position="705"/>
    </location>
</feature>
<dbReference type="Pfam" id="PF08238">
    <property type="entry name" value="Sel1"/>
    <property type="match status" value="6"/>
</dbReference>
<proteinExistence type="inferred from homology"/>
<feature type="domain" description="Protein kinase" evidence="3">
    <location>
        <begin position="14"/>
        <end position="284"/>
    </location>
</feature>
<keyword evidence="5" id="KW-1185">Reference proteome</keyword>